<proteinExistence type="inferred from homology"/>
<dbReference type="InterPro" id="IPR050249">
    <property type="entry name" value="Pseudomonas-type_ThrB"/>
</dbReference>
<dbReference type="EMBL" id="JGZL01000013">
    <property type="protein sequence ID" value="KFI86788.1"/>
    <property type="molecule type" value="Genomic_DNA"/>
</dbReference>
<keyword evidence="4" id="KW-1185">Reference proteome</keyword>
<organism evidence="3 4">
    <name type="scientific">Bifidobacterium ruminantium</name>
    <dbReference type="NCBI Taxonomy" id="78346"/>
    <lineage>
        <taxon>Bacteria</taxon>
        <taxon>Bacillati</taxon>
        <taxon>Actinomycetota</taxon>
        <taxon>Actinomycetes</taxon>
        <taxon>Bifidobacteriales</taxon>
        <taxon>Bifidobacteriaceae</taxon>
        <taxon>Bifidobacterium</taxon>
    </lineage>
</organism>
<dbReference type="GO" id="GO:0009088">
    <property type="term" value="P:threonine biosynthetic process"/>
    <property type="evidence" value="ECO:0007669"/>
    <property type="project" value="TreeGrafter"/>
</dbReference>
<dbReference type="SUPFAM" id="SSF56112">
    <property type="entry name" value="Protein kinase-like (PK-like)"/>
    <property type="match status" value="1"/>
</dbReference>
<feature type="domain" description="Aminoglycoside phosphotransferase" evidence="2">
    <location>
        <begin position="35"/>
        <end position="276"/>
    </location>
</feature>
<comment type="caution">
    <text evidence="3">The sequence shown here is derived from an EMBL/GenBank/DDBJ whole genome shotgun (WGS) entry which is preliminary data.</text>
</comment>
<sequence>MSIFANTGLFNDVATQALRRYPFGAADEARLLQLSENATYLVVNPETGSKDGVLRVGRPGYHTLEEYQGEMAWLRQINDYTPLLVANPLEAMDGSNIQIVKGPDGKDYYCVICEFLEGASPDENDEKNAVRQYEALGETTAYLHRQTEIWNGTKRLKRCTWTYDTIIGDHAIWGPWKAMPDLTAEIEHELDRCSHVIKKRLERYGRNERNFGLIHADLRVSNLLVEGDQVKVIDFDDCGFGWHLHDLASALSFIETKQIVPDLVNAWLDGYRKVLPFTDTDFMEIDTFIMMRRMQLMAWIASHLDSDPVKDLSVGFTEGTMELADRYLRLFG</sequence>
<dbReference type="STRING" id="78346.BRUM_1702"/>
<evidence type="ECO:0000259" key="2">
    <source>
        <dbReference type="Pfam" id="PF01636"/>
    </source>
</evidence>
<dbReference type="AlphaFoldDB" id="A0A087CU38"/>
<comment type="similarity">
    <text evidence="1">Belongs to the pseudomonas-type ThrB family.</text>
</comment>
<gene>
    <name evidence="3" type="ORF">BRUM_1702</name>
</gene>
<dbReference type="PANTHER" id="PTHR21064">
    <property type="entry name" value="AMINOGLYCOSIDE PHOSPHOTRANSFERASE DOMAIN-CONTAINING PROTEIN-RELATED"/>
    <property type="match status" value="1"/>
</dbReference>
<dbReference type="Pfam" id="PF01636">
    <property type="entry name" value="APH"/>
    <property type="match status" value="1"/>
</dbReference>
<dbReference type="PANTHER" id="PTHR21064:SF6">
    <property type="entry name" value="AMINOGLYCOSIDE PHOSPHOTRANSFERASE DOMAIN-CONTAINING PROTEIN"/>
    <property type="match status" value="1"/>
</dbReference>
<evidence type="ECO:0000313" key="3">
    <source>
        <dbReference type="EMBL" id="KFI86788.1"/>
    </source>
</evidence>
<dbReference type="Gene3D" id="3.90.1200.10">
    <property type="match status" value="1"/>
</dbReference>
<evidence type="ECO:0000313" key="4">
    <source>
        <dbReference type="Proteomes" id="UP000029078"/>
    </source>
</evidence>
<accession>A0A087CU38</accession>
<dbReference type="GO" id="GO:0004413">
    <property type="term" value="F:homoserine kinase activity"/>
    <property type="evidence" value="ECO:0007669"/>
    <property type="project" value="TreeGrafter"/>
</dbReference>
<dbReference type="InterPro" id="IPR011009">
    <property type="entry name" value="Kinase-like_dom_sf"/>
</dbReference>
<evidence type="ECO:0000256" key="1">
    <source>
        <dbReference type="ARBA" id="ARBA00038240"/>
    </source>
</evidence>
<protein>
    <submittedName>
        <fullName evidence="3">Aminoglycoside phosphotransferase</fullName>
    </submittedName>
</protein>
<name>A0A087CU38_BIFRU</name>
<keyword evidence="3" id="KW-0808">Transferase</keyword>
<dbReference type="Proteomes" id="UP000029078">
    <property type="component" value="Unassembled WGS sequence"/>
</dbReference>
<reference evidence="3 4" key="1">
    <citation type="submission" date="2014-03" db="EMBL/GenBank/DDBJ databases">
        <title>Genomics of Bifidobacteria.</title>
        <authorList>
            <person name="Ventura M."/>
            <person name="Milani C."/>
            <person name="Lugli G.A."/>
        </authorList>
    </citation>
    <scope>NUCLEOTIDE SEQUENCE [LARGE SCALE GENOMIC DNA]</scope>
    <source>
        <strain evidence="3 4">LMG 21811</strain>
    </source>
</reference>
<dbReference type="InterPro" id="IPR002575">
    <property type="entry name" value="Aminoglycoside_PTrfase"/>
</dbReference>
<dbReference type="eggNOG" id="COG2334">
    <property type="taxonomic scope" value="Bacteria"/>
</dbReference>